<evidence type="ECO:0000313" key="4">
    <source>
        <dbReference type="Proteomes" id="UP000008827"/>
    </source>
</evidence>
<dbReference type="EnsemblPlants" id="KRH02781">
    <property type="protein sequence ID" value="KRH02781"/>
    <property type="gene ID" value="GLYMA_17G059200"/>
</dbReference>
<keyword evidence="4" id="KW-1185">Reference proteome</keyword>
<dbReference type="PANTHER" id="PTHR48470:SF1">
    <property type="entry name" value="CELL DIVISION CONTROL PROTEIN 48 C ISOFORM 1"/>
    <property type="match status" value="1"/>
</dbReference>
<dbReference type="InterPro" id="IPR003593">
    <property type="entry name" value="AAA+_ATPase"/>
</dbReference>
<dbReference type="Pfam" id="PF17862">
    <property type="entry name" value="AAA_lid_3"/>
    <property type="match status" value="1"/>
</dbReference>
<dbReference type="Gramene" id="KRH02781">
    <property type="protein sequence ID" value="KRH02781"/>
    <property type="gene ID" value="GLYMA_17G059200"/>
</dbReference>
<dbReference type="InterPro" id="IPR003959">
    <property type="entry name" value="ATPase_AAA_core"/>
</dbReference>
<dbReference type="Gene3D" id="1.10.8.60">
    <property type="match status" value="2"/>
</dbReference>
<dbReference type="SMR" id="A0A0R0F8H1"/>
<dbReference type="Gene3D" id="3.40.50.300">
    <property type="entry name" value="P-loop containing nucleotide triphosphate hydrolases"/>
    <property type="match status" value="3"/>
</dbReference>
<dbReference type="InterPro" id="IPR055278">
    <property type="entry name" value="CDC48c"/>
</dbReference>
<dbReference type="STRING" id="3847.A0A0R0F8H1"/>
<evidence type="ECO:0000313" key="3">
    <source>
        <dbReference type="EnsemblPlants" id="KRH02781"/>
    </source>
</evidence>
<gene>
    <name evidence="2" type="ORF">GLYMA_17G059200</name>
</gene>
<dbReference type="InterPro" id="IPR041569">
    <property type="entry name" value="AAA_lid_3"/>
</dbReference>
<dbReference type="GO" id="GO:0005524">
    <property type="term" value="F:ATP binding"/>
    <property type="evidence" value="ECO:0007669"/>
    <property type="project" value="InterPro"/>
</dbReference>
<evidence type="ECO:0000259" key="1">
    <source>
        <dbReference type="SMART" id="SM00382"/>
    </source>
</evidence>
<organism evidence="2">
    <name type="scientific">Glycine max</name>
    <name type="common">Soybean</name>
    <name type="synonym">Glycine hispida</name>
    <dbReference type="NCBI Taxonomy" id="3847"/>
    <lineage>
        <taxon>Eukaryota</taxon>
        <taxon>Viridiplantae</taxon>
        <taxon>Streptophyta</taxon>
        <taxon>Embryophyta</taxon>
        <taxon>Tracheophyta</taxon>
        <taxon>Spermatophyta</taxon>
        <taxon>Magnoliopsida</taxon>
        <taxon>eudicotyledons</taxon>
        <taxon>Gunneridae</taxon>
        <taxon>Pentapetalae</taxon>
        <taxon>rosids</taxon>
        <taxon>fabids</taxon>
        <taxon>Fabales</taxon>
        <taxon>Fabaceae</taxon>
        <taxon>Papilionoideae</taxon>
        <taxon>50 kb inversion clade</taxon>
        <taxon>NPAAA clade</taxon>
        <taxon>indigoferoid/millettioid clade</taxon>
        <taxon>Phaseoleae</taxon>
        <taxon>Glycine</taxon>
        <taxon>Glycine subgen. Soja</taxon>
    </lineage>
</organism>
<reference evidence="2" key="3">
    <citation type="submission" date="2018-07" db="EMBL/GenBank/DDBJ databases">
        <title>WGS assembly of Glycine max.</title>
        <authorList>
            <person name="Schmutz J."/>
            <person name="Cannon S."/>
            <person name="Schlueter J."/>
            <person name="Ma J."/>
            <person name="Mitros T."/>
            <person name="Nelson W."/>
            <person name="Hyten D."/>
            <person name="Song Q."/>
            <person name="Thelen J."/>
            <person name="Cheng J."/>
            <person name="Xu D."/>
            <person name="Hellsten U."/>
            <person name="May G."/>
            <person name="Yu Y."/>
            <person name="Sakurai T."/>
            <person name="Umezawa T."/>
            <person name="Bhattacharyya M."/>
            <person name="Sandhu D."/>
            <person name="Valliyodan B."/>
            <person name="Lindquist E."/>
            <person name="Peto M."/>
            <person name="Grant D."/>
            <person name="Shu S."/>
            <person name="Goodstein D."/>
            <person name="Barry K."/>
            <person name="Futrell-Griggs M."/>
            <person name="Abernathy B."/>
            <person name="Du J."/>
            <person name="Tian Z."/>
            <person name="Zhu L."/>
            <person name="Gill N."/>
            <person name="Joshi T."/>
            <person name="Libault M."/>
            <person name="Sethuraman A."/>
            <person name="Zhang X."/>
            <person name="Shinozaki K."/>
            <person name="Nguyen H."/>
            <person name="Wing R."/>
            <person name="Cregan P."/>
            <person name="Specht J."/>
            <person name="Grimwood J."/>
            <person name="Rokhsar D."/>
            <person name="Stacey G."/>
            <person name="Shoemaker R."/>
            <person name="Jackson S."/>
        </authorList>
    </citation>
    <scope>NUCLEOTIDE SEQUENCE</scope>
    <source>
        <tissue evidence="2">Callus</tissue>
    </source>
</reference>
<dbReference type="Pfam" id="PF00004">
    <property type="entry name" value="AAA"/>
    <property type="match status" value="3"/>
</dbReference>
<evidence type="ECO:0000313" key="2">
    <source>
        <dbReference type="EMBL" id="KRH02781.2"/>
    </source>
</evidence>
<name>A0A0R0F8H1_SOYBN</name>
<dbReference type="PANTHER" id="PTHR48470">
    <property type="entry name" value="CELL DIVISION CONTROL PROTEIN 48 C ISOFORM 1"/>
    <property type="match status" value="1"/>
</dbReference>
<dbReference type="SUPFAM" id="SSF52540">
    <property type="entry name" value="P-loop containing nucleoside triphosphate hydrolases"/>
    <property type="match status" value="2"/>
</dbReference>
<dbReference type="AlphaFoldDB" id="A0A0R0F8H1"/>
<proteinExistence type="predicted"/>
<dbReference type="GO" id="GO:0016887">
    <property type="term" value="F:ATP hydrolysis activity"/>
    <property type="evidence" value="ECO:0007669"/>
    <property type="project" value="InterPro"/>
</dbReference>
<dbReference type="InParanoid" id="A0A0R0F8H1"/>
<dbReference type="InterPro" id="IPR027417">
    <property type="entry name" value="P-loop_NTPase"/>
</dbReference>
<dbReference type="Proteomes" id="UP000008827">
    <property type="component" value="Chromosome 17"/>
</dbReference>
<reference evidence="2 3" key="1">
    <citation type="journal article" date="2010" name="Nature">
        <title>Genome sequence of the palaeopolyploid soybean.</title>
        <authorList>
            <person name="Schmutz J."/>
            <person name="Cannon S.B."/>
            <person name="Schlueter J."/>
            <person name="Ma J."/>
            <person name="Mitros T."/>
            <person name="Nelson W."/>
            <person name="Hyten D.L."/>
            <person name="Song Q."/>
            <person name="Thelen J.J."/>
            <person name="Cheng J."/>
            <person name="Xu D."/>
            <person name="Hellsten U."/>
            <person name="May G.D."/>
            <person name="Yu Y."/>
            <person name="Sakurai T."/>
            <person name="Umezawa T."/>
            <person name="Bhattacharyya M.K."/>
            <person name="Sandhu D."/>
            <person name="Valliyodan B."/>
            <person name="Lindquist E."/>
            <person name="Peto M."/>
            <person name="Grant D."/>
            <person name="Shu S."/>
            <person name="Goodstein D."/>
            <person name="Barry K."/>
            <person name="Futrell-Griggs M."/>
            <person name="Abernathy B."/>
            <person name="Du J."/>
            <person name="Tian Z."/>
            <person name="Zhu L."/>
            <person name="Gill N."/>
            <person name="Joshi T."/>
            <person name="Libault M."/>
            <person name="Sethuraman A."/>
            <person name="Zhang X.-C."/>
            <person name="Shinozaki K."/>
            <person name="Nguyen H.T."/>
            <person name="Wing R.A."/>
            <person name="Cregan P."/>
            <person name="Specht J."/>
            <person name="Grimwood J."/>
            <person name="Rokhsar D."/>
            <person name="Stacey G."/>
            <person name="Shoemaker R.C."/>
            <person name="Jackson S.A."/>
        </authorList>
    </citation>
    <scope>NUCLEOTIDE SEQUENCE</scope>
    <source>
        <strain evidence="3">cv. Williams 82</strain>
        <tissue evidence="2">Callus</tissue>
    </source>
</reference>
<feature type="domain" description="AAA+ ATPase" evidence="1">
    <location>
        <begin position="178"/>
        <end position="279"/>
    </location>
</feature>
<dbReference type="SMART" id="SM00382">
    <property type="entry name" value="AAA"/>
    <property type="match status" value="1"/>
</dbReference>
<accession>A0A2K7G4B4</accession>
<dbReference type="EMBL" id="CM000850">
    <property type="protein sequence ID" value="KRH02781.2"/>
    <property type="molecule type" value="Genomic_DNA"/>
</dbReference>
<protein>
    <recommendedName>
        <fullName evidence="1">AAA+ ATPase domain-containing protein</fullName>
    </recommendedName>
</protein>
<reference evidence="3" key="2">
    <citation type="submission" date="2018-02" db="UniProtKB">
        <authorList>
            <consortium name="EnsemblPlants"/>
        </authorList>
    </citation>
    <scope>IDENTIFICATION</scope>
    <source>
        <strain evidence="3">Williams 82</strain>
    </source>
</reference>
<accession>A0A0R0F8H1</accession>
<sequence>MLSLMKLDSLFIPFQLPKWSLDSQLGESQENIRDLFSKAYRTAPSIIFIDEVDAIALKRENLSQMELLIGPMPLTPPLEDLEYLIILIGRPYESSREEILSVITCNVKLQGPTDLPKIAKSTKAFTGSDLKSLIEHAGKLAMRRITYPEDCFREPFLPEEVDKAAIKMSDLEGLGMDLTTRFLLYGPPGCGKTLIAKAVANAAVANPYVGVSEQKVRAMFNDAKACGWVTERLLNQLLIELDGADQQQQIGTSCSPDVIDPALLRPGRFSRLLYIPLPNPGQRVLILKALSRKYRVDASTDFSAIGRSEACENMSGADLDLLMEEAAMTFVKGNGASNDGIKPCHLEVALTRIFPCV</sequence>